<dbReference type="Gene3D" id="3.40.50.1820">
    <property type="entry name" value="alpha/beta hydrolase"/>
    <property type="match status" value="1"/>
</dbReference>
<feature type="active site" description="Charge relay system" evidence="3">
    <location>
        <position position="245"/>
    </location>
</feature>
<dbReference type="HOGENOM" id="CLU_006586_13_0_1"/>
<dbReference type="Pfam" id="PF00135">
    <property type="entry name" value="COesterase"/>
    <property type="match status" value="1"/>
</dbReference>
<proteinExistence type="inferred from homology"/>
<dbReference type="InterPro" id="IPR019819">
    <property type="entry name" value="Carboxylesterase_B_CS"/>
</dbReference>
<evidence type="ECO:0000313" key="7">
    <source>
        <dbReference type="Proteomes" id="UP000018468"/>
    </source>
</evidence>
<dbReference type="PANTHER" id="PTHR45570">
    <property type="entry name" value="CARBOXYLIC ESTER HYDROLASE"/>
    <property type="match status" value="1"/>
</dbReference>
<organism evidence="6 7">
    <name type="scientific">Lepisosteus oculatus</name>
    <name type="common">Spotted gar</name>
    <dbReference type="NCBI Taxonomy" id="7918"/>
    <lineage>
        <taxon>Eukaryota</taxon>
        <taxon>Metazoa</taxon>
        <taxon>Chordata</taxon>
        <taxon>Craniata</taxon>
        <taxon>Vertebrata</taxon>
        <taxon>Euteleostomi</taxon>
        <taxon>Actinopterygii</taxon>
        <taxon>Neopterygii</taxon>
        <taxon>Holostei</taxon>
        <taxon>Semionotiformes</taxon>
        <taxon>Lepisosteidae</taxon>
        <taxon>Lepisosteus</taxon>
    </lineage>
</organism>
<dbReference type="Bgee" id="ENSLOCG00000016266">
    <property type="expression patterns" value="Expressed in embryo and 11 other cell types or tissues"/>
</dbReference>
<reference evidence="6" key="2">
    <citation type="submission" date="2025-08" db="UniProtKB">
        <authorList>
            <consortium name="Ensembl"/>
        </authorList>
    </citation>
    <scope>IDENTIFICATION</scope>
</reference>
<evidence type="ECO:0000256" key="2">
    <source>
        <dbReference type="ARBA" id="ARBA00022801"/>
    </source>
</evidence>
<dbReference type="GeneTree" id="ENSGT00940000165334"/>
<dbReference type="GO" id="GO:0004104">
    <property type="term" value="F:cholinesterase activity"/>
    <property type="evidence" value="ECO:0007669"/>
    <property type="project" value="InterPro"/>
</dbReference>
<feature type="domain" description="Carboxylesterase type B" evidence="5">
    <location>
        <begin position="1"/>
        <end position="441"/>
    </location>
</feature>
<keyword evidence="2 4" id="KW-0378">Hydrolase</keyword>
<reference evidence="6" key="3">
    <citation type="submission" date="2025-09" db="UniProtKB">
        <authorList>
            <consortium name="Ensembl"/>
        </authorList>
    </citation>
    <scope>IDENTIFICATION</scope>
</reference>
<dbReference type="SUPFAM" id="SSF53474">
    <property type="entry name" value="alpha/beta-Hydrolases"/>
    <property type="match status" value="1"/>
</dbReference>
<feature type="active site" description="Charge relay system" evidence="3">
    <location>
        <position position="349"/>
    </location>
</feature>
<evidence type="ECO:0000256" key="1">
    <source>
        <dbReference type="ARBA" id="ARBA00005964"/>
    </source>
</evidence>
<dbReference type="eggNOG" id="KOG4389">
    <property type="taxonomic scope" value="Eukaryota"/>
</dbReference>
<dbReference type="InterPro" id="IPR002018">
    <property type="entry name" value="CarbesteraseB"/>
</dbReference>
<protein>
    <recommendedName>
        <fullName evidence="4">Carboxylic ester hydrolase</fullName>
        <ecNumber evidence="4">3.1.1.-</ecNumber>
    </recommendedName>
</protein>
<evidence type="ECO:0000259" key="5">
    <source>
        <dbReference type="Pfam" id="PF00135"/>
    </source>
</evidence>
<dbReference type="PROSITE" id="PS00122">
    <property type="entry name" value="CARBOXYLESTERASE_B_1"/>
    <property type="match status" value="1"/>
</dbReference>
<evidence type="ECO:0000256" key="3">
    <source>
        <dbReference type="PIRSR" id="PIRSR600997-1"/>
    </source>
</evidence>
<dbReference type="InParanoid" id="W5NHF4"/>
<dbReference type="OMA" id="TWTFARN"/>
<keyword evidence="7" id="KW-1185">Reference proteome</keyword>
<dbReference type="PROSITE" id="PS00941">
    <property type="entry name" value="CARBOXYLESTERASE_B_2"/>
    <property type="match status" value="1"/>
</dbReference>
<dbReference type="Ensembl" id="ENSLOCT00000020096.1">
    <property type="protein sequence ID" value="ENSLOCP00000020063.1"/>
    <property type="gene ID" value="ENSLOCG00000016266.1"/>
</dbReference>
<dbReference type="EMBL" id="AHAT01008792">
    <property type="status" value="NOT_ANNOTATED_CDS"/>
    <property type="molecule type" value="Genomic_DNA"/>
</dbReference>
<accession>W5NHF4</accession>
<feature type="active site" description="Acyl-ester intermediate" evidence="3">
    <location>
        <position position="117"/>
    </location>
</feature>
<dbReference type="InterPro" id="IPR029058">
    <property type="entry name" value="AB_hydrolase_fold"/>
</dbReference>
<dbReference type="STRING" id="7918.ENSLOCP00000020063"/>
<sequence length="447" mass="50014">EDCLYLNIFVPLDVNFTAPVSKSLPVMVWIHGGDFIAGSASKALYDGRFIASSTHTVVVSIAYRLGAFGFLVTGTDPKTSSLGNYGFLDQQTALLWVQQNIAVFGGDPNKVTIFGESAGAQSVSLHLMVQSSKPLFKQAVLQSLPFSIPLKTKHDAVKLGKDFAEIANCSVNDMDCLLSLTPEAVLAAQIKAGSKIINPFRFLEMFETWGPFIDGELIKEQAVTAFLKGHWQKEKPILLGTTSEEGVIFVYSVFTKPVSLLECTVYTAAIFKQHALRILHKYLPFYPDADHRKLMSQTVTDYVFLCPSRKAARTGMKEGSTVWMYVFDHVISDHRVWDGLEFCYHHACHGAELPFMFNSVSLRNFTFTAQEQVLANQMVCYWGTFAHTGDPNAHVEQTQFCKKQMPPAWPMYTNTSGWLNMNFTLGSHSQHGSRDEFCDFWDKLGIY</sequence>
<dbReference type="EC" id="3.1.1.-" evidence="4"/>
<reference evidence="7" key="1">
    <citation type="submission" date="2011-12" db="EMBL/GenBank/DDBJ databases">
        <title>The Draft Genome of Lepisosteus oculatus.</title>
        <authorList>
            <consortium name="The Broad Institute Genome Assembly &amp; Analysis Group"/>
            <consortium name="Computational R&amp;D Group"/>
            <consortium name="and Sequencing Platform"/>
            <person name="Di Palma F."/>
            <person name="Alfoldi J."/>
            <person name="Johnson J."/>
            <person name="Berlin A."/>
            <person name="Gnerre S."/>
            <person name="Jaffe D."/>
            <person name="MacCallum I."/>
            <person name="Young S."/>
            <person name="Walker B.J."/>
            <person name="Lander E.S."/>
            <person name="Lindblad-Toh K."/>
        </authorList>
    </citation>
    <scope>NUCLEOTIDE SEQUENCE [LARGE SCALE GENOMIC DNA]</scope>
</reference>
<evidence type="ECO:0000256" key="4">
    <source>
        <dbReference type="RuleBase" id="RU361235"/>
    </source>
</evidence>
<dbReference type="Proteomes" id="UP000018468">
    <property type="component" value="Linkage group LG8"/>
</dbReference>
<dbReference type="FunCoup" id="W5NHF4">
    <property type="interactions" value="1"/>
</dbReference>
<comment type="similarity">
    <text evidence="1 4">Belongs to the type-B carboxylesterase/lipase family.</text>
</comment>
<dbReference type="InterPro" id="IPR019826">
    <property type="entry name" value="Carboxylesterase_B_AS"/>
</dbReference>
<evidence type="ECO:0000313" key="6">
    <source>
        <dbReference type="Ensembl" id="ENSLOCP00000020063.1"/>
    </source>
</evidence>
<dbReference type="InterPro" id="IPR000997">
    <property type="entry name" value="Cholinesterase"/>
</dbReference>
<dbReference type="PRINTS" id="PR00878">
    <property type="entry name" value="CHOLNESTRASE"/>
</dbReference>
<name>W5NHF4_LEPOC</name>
<dbReference type="AlphaFoldDB" id="W5NHF4"/>
<dbReference type="PANTHER" id="PTHR45570:SF1">
    <property type="entry name" value="CARBOXYLIC ESTER HYDROLASE"/>
    <property type="match status" value="1"/>
</dbReference>